<feature type="region of interest" description="Disordered" evidence="1">
    <location>
        <begin position="1"/>
        <end position="99"/>
    </location>
</feature>
<feature type="compositionally biased region" description="Low complexity" evidence="1">
    <location>
        <begin position="370"/>
        <end position="385"/>
    </location>
</feature>
<feature type="compositionally biased region" description="Basic residues" evidence="1">
    <location>
        <begin position="455"/>
        <end position="469"/>
    </location>
</feature>
<feature type="compositionally biased region" description="Polar residues" evidence="1">
    <location>
        <begin position="1"/>
        <end position="11"/>
    </location>
</feature>
<feature type="compositionally biased region" description="Polar residues" evidence="1">
    <location>
        <begin position="225"/>
        <end position="238"/>
    </location>
</feature>
<feature type="compositionally biased region" description="Polar residues" evidence="1">
    <location>
        <begin position="272"/>
        <end position="286"/>
    </location>
</feature>
<feature type="compositionally biased region" description="Basic and acidic residues" evidence="1">
    <location>
        <begin position="64"/>
        <end position="77"/>
    </location>
</feature>
<dbReference type="Proteomes" id="UP000037696">
    <property type="component" value="Unassembled WGS sequence"/>
</dbReference>
<dbReference type="EMBL" id="LHQQ01000047">
    <property type="protein sequence ID" value="KOS45222.1"/>
    <property type="molecule type" value="Genomic_DNA"/>
</dbReference>
<accession>A0A0N0RZB4</accession>
<feature type="compositionally biased region" description="Polar residues" evidence="1">
    <location>
        <begin position="432"/>
        <end position="442"/>
    </location>
</feature>
<dbReference type="AlphaFoldDB" id="A0A0N0RZB4"/>
<proteinExistence type="predicted"/>
<feature type="compositionally biased region" description="Pro residues" evidence="1">
    <location>
        <begin position="254"/>
        <end position="264"/>
    </location>
</feature>
<name>A0A0N0RZB4_9EURO</name>
<reference evidence="2 3" key="1">
    <citation type="submission" date="2015-08" db="EMBL/GenBank/DDBJ databases">
        <title>Genome sequencing of Penicillium nordicum.</title>
        <authorList>
            <person name="Nguyen H.D."/>
            <person name="Seifert K.A."/>
        </authorList>
    </citation>
    <scope>NUCLEOTIDE SEQUENCE [LARGE SCALE GENOMIC DNA]</scope>
    <source>
        <strain evidence="2 3">DAOMC 185683</strain>
    </source>
</reference>
<feature type="region of interest" description="Disordered" evidence="1">
    <location>
        <begin position="192"/>
        <end position="385"/>
    </location>
</feature>
<protein>
    <submittedName>
        <fullName evidence="2">Uncharacterized protein</fullName>
    </submittedName>
</protein>
<dbReference type="OrthoDB" id="4493237at2759"/>
<evidence type="ECO:0000313" key="3">
    <source>
        <dbReference type="Proteomes" id="UP000037696"/>
    </source>
</evidence>
<gene>
    <name evidence="2" type="ORF">ACN38_g3826</name>
</gene>
<comment type="caution">
    <text evidence="2">The sequence shown here is derived from an EMBL/GenBank/DDBJ whole genome shotgun (WGS) entry which is preliminary data.</text>
</comment>
<feature type="compositionally biased region" description="Polar residues" evidence="1">
    <location>
        <begin position="358"/>
        <end position="369"/>
    </location>
</feature>
<feature type="compositionally biased region" description="Polar residues" evidence="1">
    <location>
        <begin position="333"/>
        <end position="350"/>
    </location>
</feature>
<evidence type="ECO:0000256" key="1">
    <source>
        <dbReference type="SAM" id="MobiDB-lite"/>
    </source>
</evidence>
<sequence>MTTGNMFQPTTSLSLHRLSRHSLQDRYESDEEAVSESDTGAQDLLSSPVGSQTGIFDSDLSADENSHADPDSDREENNLAPPTVKRARPVSSATVKRNSEATFDEDTYVFDPEEQMVLELPPSDSPSQLASSTFLQPSVYVWPNQPPTTSMSRSTSPSSVFSVEDADIQVAKEVTIMEPGTRPTVVLINRLGSLSKTSKSRPSHSRSQESSRHRSVLARADSRRLTTQRLSDPATKSTRVSEKRSTMKQAPKIAPIPSPTPAPAPALEKETQVASRATTNRVSETSPVLYFPAPPRTVPTQGYPRTRPQTSGFDKTMPQPLSLRTRRPPSLRNISTNSVPAYTSRPSTPFSAEDAKPNNYNDAPSQLTRPCSPASISSPSSYISSKRVPSTYSVSNILTSRSPLIMRRMTRKHSASSVNSLSSLRSEVGVNGPSSSQISVATQPAPVPSADCHVVRKSSKSSKRRHTRHASVLPSGRGFMGLKLGKRSNTKA</sequence>
<keyword evidence="3" id="KW-1185">Reference proteome</keyword>
<feature type="compositionally biased region" description="Polar residues" evidence="1">
    <location>
        <begin position="36"/>
        <end position="55"/>
    </location>
</feature>
<organism evidence="2 3">
    <name type="scientific">Penicillium nordicum</name>
    <dbReference type="NCBI Taxonomy" id="229535"/>
    <lineage>
        <taxon>Eukaryota</taxon>
        <taxon>Fungi</taxon>
        <taxon>Dikarya</taxon>
        <taxon>Ascomycota</taxon>
        <taxon>Pezizomycotina</taxon>
        <taxon>Eurotiomycetes</taxon>
        <taxon>Eurotiomycetidae</taxon>
        <taxon>Eurotiales</taxon>
        <taxon>Aspergillaceae</taxon>
        <taxon>Penicillium</taxon>
    </lineage>
</organism>
<evidence type="ECO:0000313" key="2">
    <source>
        <dbReference type="EMBL" id="KOS45222.1"/>
    </source>
</evidence>
<feature type="region of interest" description="Disordered" evidence="1">
    <location>
        <begin position="428"/>
        <end position="492"/>
    </location>
</feature>
<dbReference type="STRING" id="229535.A0A0N0RZB4"/>